<dbReference type="EMBL" id="VOFY01000006">
    <property type="protein sequence ID" value="KAA8592012.1"/>
    <property type="molecule type" value="Genomic_DNA"/>
</dbReference>
<evidence type="ECO:0000256" key="5">
    <source>
        <dbReference type="ARBA" id="ARBA00023128"/>
    </source>
</evidence>
<dbReference type="PANTHER" id="PTHR10780">
    <property type="entry name" value="MITOCHONDRIAL CARRIER HOMOLOG"/>
    <property type="match status" value="1"/>
</dbReference>
<dbReference type="GO" id="GO:0005741">
    <property type="term" value="C:mitochondrial outer membrane"/>
    <property type="evidence" value="ECO:0007669"/>
    <property type="project" value="UniProtKB-SubCell"/>
</dbReference>
<evidence type="ECO:0000256" key="2">
    <source>
        <dbReference type="ARBA" id="ARBA00022737"/>
    </source>
</evidence>
<proteinExistence type="predicted"/>
<dbReference type="GO" id="GO:0043065">
    <property type="term" value="P:positive regulation of apoptotic process"/>
    <property type="evidence" value="ECO:0007669"/>
    <property type="project" value="TreeGrafter"/>
</dbReference>
<dbReference type="Proteomes" id="UP000327493">
    <property type="component" value="Chromosome 6"/>
</dbReference>
<dbReference type="AlphaFoldDB" id="A0A5J5DFA0"/>
<keyword evidence="2" id="KW-0677">Repeat</keyword>
<comment type="subcellular location">
    <subcellularLocation>
        <location evidence="1">Mitochondrion outer membrane</location>
        <topology evidence="1">Multi-pass membrane protein</topology>
    </subcellularLocation>
</comment>
<reference evidence="6 7" key="1">
    <citation type="submission" date="2019-08" db="EMBL/GenBank/DDBJ databases">
        <title>A chromosome-level genome assembly, high-density linkage maps, and genome scans reveal the genomic architecture of hybrid incompatibilities underlying speciation via character displacement in darters (Percidae: Etheostominae).</title>
        <authorList>
            <person name="Moran R.L."/>
            <person name="Catchen J.M."/>
            <person name="Fuller R.C."/>
        </authorList>
    </citation>
    <scope>NUCLEOTIDE SEQUENCE [LARGE SCALE GENOMIC DNA]</scope>
    <source>
        <strain evidence="6">EspeVRDwgs_2016</strain>
        <tissue evidence="6">Muscle</tissue>
    </source>
</reference>
<keyword evidence="7" id="KW-1185">Reference proteome</keyword>
<evidence type="ECO:0000256" key="4">
    <source>
        <dbReference type="ARBA" id="ARBA00022989"/>
    </source>
</evidence>
<evidence type="ECO:0000313" key="6">
    <source>
        <dbReference type="EMBL" id="KAA8592012.1"/>
    </source>
</evidence>
<gene>
    <name evidence="6" type="ORF">FQN60_017386</name>
</gene>
<keyword evidence="4" id="KW-0472">Membrane</keyword>
<evidence type="ECO:0000256" key="1">
    <source>
        <dbReference type="ARBA" id="ARBA00004374"/>
    </source>
</evidence>
<evidence type="ECO:0000256" key="3">
    <source>
        <dbReference type="ARBA" id="ARBA00022787"/>
    </source>
</evidence>
<keyword evidence="4" id="KW-0812">Transmembrane</keyword>
<accession>A0A5J5DFA0</accession>
<dbReference type="PANTHER" id="PTHR10780:SF20">
    <property type="entry name" value="MITOCHONDRIAL CARRIER HOMOLOG 2"/>
    <property type="match status" value="1"/>
</dbReference>
<comment type="caution">
    <text evidence="6">The sequence shown here is derived from an EMBL/GenBank/DDBJ whole genome shotgun (WGS) entry which is preliminary data.</text>
</comment>
<name>A0A5J5DFA0_9PERO</name>
<keyword evidence="3" id="KW-1000">Mitochondrion outer membrane</keyword>
<keyword evidence="4" id="KW-1133">Transmembrane helix</keyword>
<evidence type="ECO:0000313" key="7">
    <source>
        <dbReference type="Proteomes" id="UP000327493"/>
    </source>
</evidence>
<keyword evidence="5" id="KW-0496">Mitochondrion</keyword>
<protein>
    <submittedName>
        <fullName evidence="6">Uncharacterized protein</fullName>
    </submittedName>
</protein>
<organism evidence="6 7">
    <name type="scientific">Etheostoma spectabile</name>
    <name type="common">orangethroat darter</name>
    <dbReference type="NCBI Taxonomy" id="54343"/>
    <lineage>
        <taxon>Eukaryota</taxon>
        <taxon>Metazoa</taxon>
        <taxon>Chordata</taxon>
        <taxon>Craniata</taxon>
        <taxon>Vertebrata</taxon>
        <taxon>Euteleostomi</taxon>
        <taxon>Actinopterygii</taxon>
        <taxon>Neopterygii</taxon>
        <taxon>Teleostei</taxon>
        <taxon>Neoteleostei</taxon>
        <taxon>Acanthomorphata</taxon>
        <taxon>Eupercaria</taxon>
        <taxon>Perciformes</taxon>
        <taxon>Percoidei</taxon>
        <taxon>Percidae</taxon>
        <taxon>Etheostomatinae</taxon>
        <taxon>Etheostoma</taxon>
    </lineage>
</organism>
<sequence length="221" mass="23823">MNAEGLGGAAPDPELTLSSVPSVPSVLSVQMSHTGEIKNCSQAVTGFFASMLTYPFVLVSNLMAVNNCGFRRFGNMSRGNSLFFRKLPPGKMYNIENDSLIHGESEELILDQDGRAPGTWSVSDAGSGHQVSCWGEDTESSSGGFWSAAAKDALGLVAAGRGGVFVLPRGTLEQVCRNHCIRQWSTARPFLKDGTHSDYLLGCRFISRNPNITRFLPESSK</sequence>